<dbReference type="STRING" id="118062.MCBB_1752"/>
<dbReference type="InterPro" id="IPR036388">
    <property type="entry name" value="WH-like_DNA-bd_sf"/>
</dbReference>
<dbReference type="Pfam" id="PF03551">
    <property type="entry name" value="PadR"/>
    <property type="match status" value="1"/>
</dbReference>
<proteinExistence type="predicted"/>
<dbReference type="AlphaFoldDB" id="A0A1D3L3Y8"/>
<gene>
    <name evidence="2" type="ORF">MCBB_1752</name>
</gene>
<evidence type="ECO:0000313" key="2">
    <source>
        <dbReference type="EMBL" id="SCG86307.1"/>
    </source>
</evidence>
<dbReference type="SUPFAM" id="SSF46785">
    <property type="entry name" value="Winged helix' DNA-binding domain"/>
    <property type="match status" value="1"/>
</dbReference>
<dbReference type="PANTHER" id="PTHR43252">
    <property type="entry name" value="TRANSCRIPTIONAL REGULATOR YQJI"/>
    <property type="match status" value="1"/>
</dbReference>
<feature type="domain" description="Transcription regulator PadR N-terminal" evidence="1">
    <location>
        <begin position="9"/>
        <end position="72"/>
    </location>
</feature>
<evidence type="ECO:0000313" key="3">
    <source>
        <dbReference type="Proteomes" id="UP000094707"/>
    </source>
</evidence>
<dbReference type="PANTHER" id="PTHR43252:SF2">
    <property type="entry name" value="TRANSCRIPTION REGULATOR, PADR-LIKE FAMILY"/>
    <property type="match status" value="1"/>
</dbReference>
<reference evidence="2 3" key="1">
    <citation type="submission" date="2016-08" db="EMBL/GenBank/DDBJ databases">
        <authorList>
            <person name="Seilhamer J.J."/>
        </authorList>
    </citation>
    <scope>NUCLEOTIDE SEQUENCE [LARGE SCALE GENOMIC DNA]</scope>
    <source>
        <strain evidence="2">Buetzberg</strain>
    </source>
</reference>
<dbReference type="InterPro" id="IPR005149">
    <property type="entry name" value="Tscrpt_reg_PadR_N"/>
</dbReference>
<organism evidence="2 3">
    <name type="scientific">Methanobacterium congolense</name>
    <dbReference type="NCBI Taxonomy" id="118062"/>
    <lineage>
        <taxon>Archaea</taxon>
        <taxon>Methanobacteriati</taxon>
        <taxon>Methanobacteriota</taxon>
        <taxon>Methanomada group</taxon>
        <taxon>Methanobacteria</taxon>
        <taxon>Methanobacteriales</taxon>
        <taxon>Methanobacteriaceae</taxon>
        <taxon>Methanobacterium</taxon>
    </lineage>
</organism>
<name>A0A1D3L3Y8_9EURY</name>
<keyword evidence="3" id="KW-1185">Reference proteome</keyword>
<accession>A0A1D3L3Y8</accession>
<dbReference type="KEGG" id="mcub:MCBB_1752"/>
<dbReference type="Proteomes" id="UP000094707">
    <property type="component" value="Chromosome I"/>
</dbReference>
<dbReference type="Gene3D" id="1.10.10.10">
    <property type="entry name" value="Winged helix-like DNA-binding domain superfamily/Winged helix DNA-binding domain"/>
    <property type="match status" value="1"/>
</dbReference>
<protein>
    <submittedName>
        <fullName evidence="2">Transcriptional regulator PadR family protein</fullName>
    </submittedName>
</protein>
<dbReference type="InterPro" id="IPR036390">
    <property type="entry name" value="WH_DNA-bd_sf"/>
</dbReference>
<sequence>MKGYLSFLILWILHQKGMKGSEIRTEFEKRKGKKPSPGTIYPALKELRERGWIRVDEHKTYFLTEEGEERLKVGCKSFCQTFYDVEDMFDFCK</sequence>
<evidence type="ECO:0000259" key="1">
    <source>
        <dbReference type="Pfam" id="PF03551"/>
    </source>
</evidence>
<dbReference type="EMBL" id="LT607756">
    <property type="protein sequence ID" value="SCG86307.1"/>
    <property type="molecule type" value="Genomic_DNA"/>
</dbReference>